<keyword evidence="3" id="KW-0479">Metal-binding</keyword>
<feature type="domain" description="Radical SAM core" evidence="6">
    <location>
        <begin position="248"/>
        <end position="467"/>
    </location>
</feature>
<evidence type="ECO:0000313" key="7">
    <source>
        <dbReference type="EMBL" id="MBK3518855.1"/>
    </source>
</evidence>
<keyword evidence="2" id="KW-0949">S-adenosyl-L-methionine</keyword>
<gene>
    <name evidence="7" type="ORF">JIV24_16020</name>
</gene>
<dbReference type="RefSeq" id="WP_200466072.1">
    <property type="nucleotide sequence ID" value="NZ_JAENRR010000043.1"/>
</dbReference>
<comment type="cofactor">
    <cofactor evidence="1">
        <name>[4Fe-4S] cluster</name>
        <dbReference type="ChEBI" id="CHEBI:49883"/>
    </cofactor>
</comment>
<reference evidence="7 8" key="1">
    <citation type="submission" date="2021-01" db="EMBL/GenBank/DDBJ databases">
        <title>Carboxyliciviraga sp.nov., isolated from coastal sediments.</title>
        <authorList>
            <person name="Lu D."/>
            <person name="Zhang T."/>
        </authorList>
    </citation>
    <scope>NUCLEOTIDE SEQUENCE [LARGE SCALE GENOMIC DNA]</scope>
    <source>
        <strain evidence="7 8">N1Y132</strain>
    </source>
</reference>
<dbReference type="PROSITE" id="PS51918">
    <property type="entry name" value="RADICAL_SAM"/>
    <property type="match status" value="1"/>
</dbReference>
<evidence type="ECO:0000256" key="4">
    <source>
        <dbReference type="ARBA" id="ARBA00023004"/>
    </source>
</evidence>
<dbReference type="PANTHER" id="PTHR43409">
    <property type="entry name" value="ANAEROBIC MAGNESIUM-PROTOPORPHYRIN IX MONOMETHYL ESTER CYCLASE-RELATED"/>
    <property type="match status" value="1"/>
</dbReference>
<accession>A0ABS1HMK9</accession>
<dbReference type="InterPro" id="IPR051198">
    <property type="entry name" value="BchE-like"/>
</dbReference>
<dbReference type="InterPro" id="IPR023404">
    <property type="entry name" value="rSAM_horseshoe"/>
</dbReference>
<dbReference type="SMART" id="SM00729">
    <property type="entry name" value="Elp3"/>
    <property type="match status" value="1"/>
</dbReference>
<organism evidence="7 8">
    <name type="scientific">Carboxylicivirga marina</name>
    <dbReference type="NCBI Taxonomy" id="2800988"/>
    <lineage>
        <taxon>Bacteria</taxon>
        <taxon>Pseudomonadati</taxon>
        <taxon>Bacteroidota</taxon>
        <taxon>Bacteroidia</taxon>
        <taxon>Marinilabiliales</taxon>
        <taxon>Marinilabiliaceae</taxon>
        <taxon>Carboxylicivirga</taxon>
    </lineage>
</organism>
<dbReference type="Pfam" id="PF04055">
    <property type="entry name" value="Radical_SAM"/>
    <property type="match status" value="1"/>
</dbReference>
<keyword evidence="5" id="KW-0411">Iron-sulfur</keyword>
<dbReference type="InterPro" id="IPR007197">
    <property type="entry name" value="rSAM"/>
</dbReference>
<comment type="caution">
    <text evidence="7">The sequence shown here is derived from an EMBL/GenBank/DDBJ whole genome shotgun (WGS) entry which is preliminary data.</text>
</comment>
<name>A0ABS1HMK9_9BACT</name>
<dbReference type="SFLD" id="SFLDS00029">
    <property type="entry name" value="Radical_SAM"/>
    <property type="match status" value="1"/>
</dbReference>
<evidence type="ECO:0000256" key="5">
    <source>
        <dbReference type="ARBA" id="ARBA00023014"/>
    </source>
</evidence>
<evidence type="ECO:0000313" key="8">
    <source>
        <dbReference type="Proteomes" id="UP000605676"/>
    </source>
</evidence>
<dbReference type="SFLD" id="SFLDG01082">
    <property type="entry name" value="B12-binding_domain_containing"/>
    <property type="match status" value="1"/>
</dbReference>
<evidence type="ECO:0000256" key="1">
    <source>
        <dbReference type="ARBA" id="ARBA00001966"/>
    </source>
</evidence>
<proteinExistence type="predicted"/>
<evidence type="ECO:0000256" key="2">
    <source>
        <dbReference type="ARBA" id="ARBA00022691"/>
    </source>
</evidence>
<dbReference type="InterPro" id="IPR006638">
    <property type="entry name" value="Elp3/MiaA/NifB-like_rSAM"/>
</dbReference>
<dbReference type="Gene3D" id="3.80.30.20">
    <property type="entry name" value="tm_1862 like domain"/>
    <property type="match status" value="1"/>
</dbReference>
<evidence type="ECO:0000256" key="3">
    <source>
        <dbReference type="ARBA" id="ARBA00022723"/>
    </source>
</evidence>
<sequence>MKILLNCLPPADIYSPSISLSILKKFMEVNEYATDIKYWNFDLSLMSEYTDSEDTEVRLIPFLSMLNDRYDCKKGNQRILSLLQSINPDYKSTDPNYYTDFLDEAKEKIEEGINAGLAAIDFSEIGLFGITAKFNQWIPGMILAEAVKKRAPHVKVIVGGFGSDEVAHEAMKVCEHFDFTTWGEGEYPLLELLNQLTGDAVDFSQVPRLMYRDNALFKQSLSNQSAYLDFDKYIYPDYSDYINSFPACEDREQISIPINSIRSCHWHRCNFCDFNKGYKLRARTPECVVKEITAINQQHGLTTFTFVDSDTFGSLKHFERLLDLLIELKYQTEEDFSFWAEIIPNQHYSAGLMQKMAIAGFKNLFIGYDALSDGLLNKMNKSNTFSDNVQFIKYSLKNGINPFVNVIKHVPGETEEDVQESMDNLHYLRFFYNHPIIEFSHNYVCLVLSSMSKYYKLMPDAEIANYHTDDLSYLMPEHFSNHKERFHLFRFQRDAAANFREWNKLEEAEAYYKQHRFSYTVQQHNDVLYYTEYCNGSEIENIVFGEPEYGFVLKVTGKCVMSFDALFDLARVEFTAITEERLKEVIANLRSSYLLYCTAELDNVVSLIDVD</sequence>
<keyword evidence="4" id="KW-0408">Iron</keyword>
<dbReference type="Proteomes" id="UP000605676">
    <property type="component" value="Unassembled WGS sequence"/>
</dbReference>
<evidence type="ECO:0000259" key="6">
    <source>
        <dbReference type="PROSITE" id="PS51918"/>
    </source>
</evidence>
<dbReference type="Gene3D" id="3.40.50.280">
    <property type="entry name" value="Cobalamin-binding domain"/>
    <property type="match status" value="1"/>
</dbReference>
<dbReference type="SUPFAM" id="SSF102114">
    <property type="entry name" value="Radical SAM enzymes"/>
    <property type="match status" value="1"/>
</dbReference>
<dbReference type="EMBL" id="JAENRR010000043">
    <property type="protein sequence ID" value="MBK3518855.1"/>
    <property type="molecule type" value="Genomic_DNA"/>
</dbReference>
<protein>
    <submittedName>
        <fullName evidence="7">Radical SAM protein</fullName>
    </submittedName>
</protein>
<dbReference type="InterPro" id="IPR058240">
    <property type="entry name" value="rSAM_sf"/>
</dbReference>
<keyword evidence="8" id="KW-1185">Reference proteome</keyword>